<feature type="region of interest" description="Disordered" evidence="1">
    <location>
        <begin position="114"/>
        <end position="136"/>
    </location>
</feature>
<evidence type="ECO:0000256" key="1">
    <source>
        <dbReference type="SAM" id="MobiDB-lite"/>
    </source>
</evidence>
<proteinExistence type="predicted"/>
<evidence type="ECO:0000313" key="3">
    <source>
        <dbReference type="Proteomes" id="UP001620645"/>
    </source>
</evidence>
<organism evidence="2 3">
    <name type="scientific">Heterodera schachtii</name>
    <name type="common">Sugarbeet cyst nematode worm</name>
    <name type="synonym">Tylenchus schachtii</name>
    <dbReference type="NCBI Taxonomy" id="97005"/>
    <lineage>
        <taxon>Eukaryota</taxon>
        <taxon>Metazoa</taxon>
        <taxon>Ecdysozoa</taxon>
        <taxon>Nematoda</taxon>
        <taxon>Chromadorea</taxon>
        <taxon>Rhabditida</taxon>
        <taxon>Tylenchina</taxon>
        <taxon>Tylenchomorpha</taxon>
        <taxon>Tylenchoidea</taxon>
        <taxon>Heteroderidae</taxon>
        <taxon>Heteroderinae</taxon>
        <taxon>Heterodera</taxon>
    </lineage>
</organism>
<sequence>MVSKKDKQIGKVIPPGRYKIAVWDKMKKKKPAHCENLLIKMDNNQKFLTEEALHDSSKECFDRFEHFITGYDGLIDPQNIVFYGPSGASFCDIKRTLNIHVFPMDPFNRLYEDEIDPDNPPQQQSVQRSSGKAVKKVDKNRIDDNDPCDVHYHGIDKFKYLDDFFARWQADAQIHHIDLFMGKAYLNYFLWHNANETWTSDEKNVLKKFSIQLQKMAKQLNTRSQFAMTVLPELYEFCCPTDLANDDDLANCIGHQVANPTDFKQITDLEEKNILIDTKMLEQLASIGQCVNGALKKVKFPIEIEPYSPEFGHIGAELQQICVLFATNKLKSDVAANAWHKCCAEFFEEMWHQWFYRHGIYTKSDSQLEQNKDSDEDDSDEDEDKKPLLNFNVMPTEQMLIDIFDALTNEHNWGELKRQKLAIIYKIGNVLERALYDDPIKTLKTMHNCEGYGAKMMEMVNDFCEKDYNRTWTTNAWLLICEVFMWDNWLFNYEMLTVSDLKNFDDQILALVGSGTKEKSKNGNSLINMHVVDSSVLNFIGKILMERVLIDHSGKTLMHFVSSGYSSICNFCANRTVHFSGWEHICVYNMWLFVCNELDQKAVGDFLGILRKMNTLRNIKGIEDDEWLPQKNNRRLLEEIGTQLLQSMRNPRNLKNLKALLVQTWPNLSVFCSIVAKKIETKYGTFFHSWIKVCRAMNALKDMEKAKNNNSNKTPRKGKIQKENKKEVSSTQKDKDSKKKRR</sequence>
<keyword evidence="3" id="KW-1185">Reference proteome</keyword>
<name>A0ABD2JTC0_HETSC</name>
<feature type="region of interest" description="Disordered" evidence="1">
    <location>
        <begin position="366"/>
        <end position="387"/>
    </location>
</feature>
<feature type="compositionally biased region" description="Basic and acidic residues" evidence="1">
    <location>
        <begin position="720"/>
        <end position="742"/>
    </location>
</feature>
<accession>A0ABD2JTC0</accession>
<feature type="compositionally biased region" description="Acidic residues" evidence="1">
    <location>
        <begin position="374"/>
        <end position="383"/>
    </location>
</feature>
<comment type="caution">
    <text evidence="2">The sequence shown here is derived from an EMBL/GenBank/DDBJ whole genome shotgun (WGS) entry which is preliminary data.</text>
</comment>
<dbReference type="AlphaFoldDB" id="A0ABD2JTC0"/>
<feature type="region of interest" description="Disordered" evidence="1">
    <location>
        <begin position="705"/>
        <end position="742"/>
    </location>
</feature>
<protein>
    <submittedName>
        <fullName evidence="2">Uncharacterized protein</fullName>
    </submittedName>
</protein>
<dbReference type="Proteomes" id="UP001620645">
    <property type="component" value="Unassembled WGS sequence"/>
</dbReference>
<evidence type="ECO:0000313" key="2">
    <source>
        <dbReference type="EMBL" id="KAL3093869.1"/>
    </source>
</evidence>
<gene>
    <name evidence="2" type="ORF">niasHS_005137</name>
</gene>
<reference evidence="2 3" key="1">
    <citation type="submission" date="2024-10" db="EMBL/GenBank/DDBJ databases">
        <authorList>
            <person name="Kim D."/>
        </authorList>
    </citation>
    <scope>NUCLEOTIDE SEQUENCE [LARGE SCALE GENOMIC DNA]</scope>
    <source>
        <strain evidence="2">Taebaek</strain>
    </source>
</reference>
<dbReference type="EMBL" id="JBICCN010000102">
    <property type="protein sequence ID" value="KAL3093869.1"/>
    <property type="molecule type" value="Genomic_DNA"/>
</dbReference>
<feature type="compositionally biased region" description="Polar residues" evidence="1">
    <location>
        <begin position="121"/>
        <end position="130"/>
    </location>
</feature>